<evidence type="ECO:0000313" key="2">
    <source>
        <dbReference type="Proteomes" id="UP000612585"/>
    </source>
</evidence>
<protein>
    <submittedName>
        <fullName evidence="1">Uncharacterized protein</fullName>
    </submittedName>
</protein>
<dbReference type="Pfam" id="PF02515">
    <property type="entry name" value="CoA_transf_3"/>
    <property type="match status" value="1"/>
</dbReference>
<reference evidence="1" key="1">
    <citation type="submission" date="2021-01" db="EMBL/GenBank/DDBJ databases">
        <title>Whole genome shotgun sequence of Virgisporangium aurantiacum NBRC 16421.</title>
        <authorList>
            <person name="Komaki H."/>
            <person name="Tamura T."/>
        </authorList>
    </citation>
    <scope>NUCLEOTIDE SEQUENCE</scope>
    <source>
        <strain evidence="1">NBRC 16421</strain>
    </source>
</reference>
<dbReference type="EMBL" id="BOPG01000062">
    <property type="protein sequence ID" value="GIJ60998.1"/>
    <property type="molecule type" value="Genomic_DNA"/>
</dbReference>
<dbReference type="AlphaFoldDB" id="A0A8J3ZGM0"/>
<dbReference type="SUPFAM" id="SSF89796">
    <property type="entry name" value="CoA-transferase family III (CaiB/BaiF)"/>
    <property type="match status" value="1"/>
</dbReference>
<sequence length="103" mass="10479">MKPLADLRIAAVEQVIKVEDPRVGGDVGRYVQGLAGWMDLTGGPAGPPTKSGLSMVDYSGGFVAALSLLAGCTPPVGTASAWTATSASTTRPCRCSPTSRRGT</sequence>
<keyword evidence="2" id="KW-1185">Reference proteome</keyword>
<evidence type="ECO:0000313" key="1">
    <source>
        <dbReference type="EMBL" id="GIJ60998.1"/>
    </source>
</evidence>
<dbReference type="Gene3D" id="3.40.50.10540">
    <property type="entry name" value="Crotonobetainyl-coa:carnitine coa-transferase, domain 1"/>
    <property type="match status" value="1"/>
</dbReference>
<proteinExistence type="predicted"/>
<comment type="caution">
    <text evidence="1">The sequence shown here is derived from an EMBL/GenBank/DDBJ whole genome shotgun (WGS) entry which is preliminary data.</text>
</comment>
<dbReference type="InterPro" id="IPR023606">
    <property type="entry name" value="CoA-Trfase_III_dom_1_sf"/>
</dbReference>
<organism evidence="1 2">
    <name type="scientific">Virgisporangium aurantiacum</name>
    <dbReference type="NCBI Taxonomy" id="175570"/>
    <lineage>
        <taxon>Bacteria</taxon>
        <taxon>Bacillati</taxon>
        <taxon>Actinomycetota</taxon>
        <taxon>Actinomycetes</taxon>
        <taxon>Micromonosporales</taxon>
        <taxon>Micromonosporaceae</taxon>
        <taxon>Virgisporangium</taxon>
    </lineage>
</organism>
<dbReference type="InterPro" id="IPR003673">
    <property type="entry name" value="CoA-Trfase_fam_III"/>
</dbReference>
<name>A0A8J3ZGM0_9ACTN</name>
<gene>
    <name evidence="1" type="ORF">Vau01_085140</name>
</gene>
<dbReference type="Proteomes" id="UP000612585">
    <property type="component" value="Unassembled WGS sequence"/>
</dbReference>
<accession>A0A8J3ZGM0</accession>
<dbReference type="GO" id="GO:0003824">
    <property type="term" value="F:catalytic activity"/>
    <property type="evidence" value="ECO:0007669"/>
    <property type="project" value="InterPro"/>
</dbReference>